<feature type="domain" description="DUF397" evidence="1">
    <location>
        <begin position="4"/>
        <end position="38"/>
    </location>
</feature>
<dbReference type="EMBL" id="CP029191">
    <property type="protein sequence ID" value="QES42751.1"/>
    <property type="molecule type" value="Genomic_DNA"/>
</dbReference>
<dbReference type="RefSeq" id="WP_150185172.1">
    <property type="nucleotide sequence ID" value="NZ_CP029191.1"/>
</dbReference>
<sequence length="41" mass="4169">MSTAAWQKSSVSGGGVGNDCVELTAAGPHIHLCESEDHATN</sequence>
<evidence type="ECO:0000313" key="3">
    <source>
        <dbReference type="Proteomes" id="UP000324015"/>
    </source>
</evidence>
<reference evidence="2 3" key="1">
    <citation type="submission" date="2018-05" db="EMBL/GenBank/DDBJ databases">
        <title>Streptomyces venezuelae.</title>
        <authorList>
            <person name="Kim W."/>
            <person name="Lee N."/>
            <person name="Cho B.-K."/>
        </authorList>
    </citation>
    <scope>NUCLEOTIDE SEQUENCE [LARGE SCALE GENOMIC DNA]</scope>
    <source>
        <strain evidence="2 3">ATCC 14585</strain>
    </source>
</reference>
<dbReference type="Proteomes" id="UP000324015">
    <property type="component" value="Chromosome"/>
</dbReference>
<protein>
    <recommendedName>
        <fullName evidence="1">DUF397 domain-containing protein</fullName>
    </recommendedName>
</protein>
<evidence type="ECO:0000259" key="1">
    <source>
        <dbReference type="Pfam" id="PF04149"/>
    </source>
</evidence>
<dbReference type="Pfam" id="PF04149">
    <property type="entry name" value="DUF397"/>
    <property type="match status" value="1"/>
</dbReference>
<evidence type="ECO:0000313" key="2">
    <source>
        <dbReference type="EMBL" id="QES42751.1"/>
    </source>
</evidence>
<proteinExistence type="predicted"/>
<dbReference type="AlphaFoldDB" id="A0A5P2CNN6"/>
<gene>
    <name evidence="2" type="ORF">DEJ49_18725</name>
</gene>
<dbReference type="InterPro" id="IPR007278">
    <property type="entry name" value="DUF397"/>
</dbReference>
<accession>A0A5P2CNN6</accession>
<organism evidence="2 3">
    <name type="scientific">Streptomyces venezuelae</name>
    <dbReference type="NCBI Taxonomy" id="54571"/>
    <lineage>
        <taxon>Bacteria</taxon>
        <taxon>Bacillati</taxon>
        <taxon>Actinomycetota</taxon>
        <taxon>Actinomycetes</taxon>
        <taxon>Kitasatosporales</taxon>
        <taxon>Streptomycetaceae</taxon>
        <taxon>Streptomyces</taxon>
    </lineage>
</organism>
<name>A0A5P2CNN6_STRVZ</name>